<dbReference type="RefSeq" id="WP_346049970.1">
    <property type="nucleotide sequence ID" value="NZ_JAYGII010000002.1"/>
</dbReference>
<dbReference type="Pfam" id="PF04402">
    <property type="entry name" value="SIMPL"/>
    <property type="match status" value="1"/>
</dbReference>
<dbReference type="Proteomes" id="UP001302316">
    <property type="component" value="Unassembled WGS sequence"/>
</dbReference>
<name>A0AAP6JDM6_9GAMM</name>
<sequence>MRRLLPLLMMMGLAGLLVGCAGEPDTVTVSGKAERELMPDYYEISLLLVERGEDEAALSEALEERLANVISLAREHGLEEDDIRAWELELHQETHWDRDEQRRVTGEMRLSRQVRLQVDVEQEMGPLLGALITTGWTQIQGVRSRLADPEALRNDLLGEAVANARSRASALAAGDGRQVGTLLQLQEGDRSRPMMARAELMQAPEAVSFMPEPITVSAEVQAVFRLD</sequence>
<feature type="chain" id="PRO_5042956020" evidence="1">
    <location>
        <begin position="22"/>
        <end position="227"/>
    </location>
</feature>
<dbReference type="AlphaFoldDB" id="A0AAP6JDM6"/>
<evidence type="ECO:0000256" key="1">
    <source>
        <dbReference type="SAM" id="SignalP"/>
    </source>
</evidence>
<organism evidence="2 3">
    <name type="scientific">Natronospira elongata</name>
    <dbReference type="NCBI Taxonomy" id="3110268"/>
    <lineage>
        <taxon>Bacteria</taxon>
        <taxon>Pseudomonadati</taxon>
        <taxon>Pseudomonadota</taxon>
        <taxon>Gammaproteobacteria</taxon>
        <taxon>Natronospirales</taxon>
        <taxon>Natronospiraceae</taxon>
        <taxon>Natronospira</taxon>
    </lineage>
</organism>
<dbReference type="PANTHER" id="PTHR34387:SF2">
    <property type="entry name" value="SLR1258 PROTEIN"/>
    <property type="match status" value="1"/>
</dbReference>
<dbReference type="PROSITE" id="PS51257">
    <property type="entry name" value="PROKAR_LIPOPROTEIN"/>
    <property type="match status" value="1"/>
</dbReference>
<gene>
    <name evidence="2" type="ORF">VCB98_02075</name>
</gene>
<keyword evidence="1" id="KW-0732">Signal</keyword>
<dbReference type="PANTHER" id="PTHR34387">
    <property type="entry name" value="SLR1258 PROTEIN"/>
    <property type="match status" value="1"/>
</dbReference>
<dbReference type="GO" id="GO:0006974">
    <property type="term" value="P:DNA damage response"/>
    <property type="evidence" value="ECO:0007669"/>
    <property type="project" value="TreeGrafter"/>
</dbReference>
<reference evidence="2 3" key="1">
    <citation type="submission" date="2023-12" db="EMBL/GenBank/DDBJ databases">
        <title>Whole-genome sequencing of halo(alkali)philic microorganisms from hypersaline lakes.</title>
        <authorList>
            <person name="Sorokin D.Y."/>
            <person name="Merkel A.Y."/>
            <person name="Messina E."/>
            <person name="Yakimov M."/>
        </authorList>
    </citation>
    <scope>NUCLEOTIDE SEQUENCE [LARGE SCALE GENOMIC DNA]</scope>
    <source>
        <strain evidence="2 3">AB-CW1</strain>
    </source>
</reference>
<dbReference type="InterPro" id="IPR052022">
    <property type="entry name" value="26kDa_periplasmic_antigen"/>
</dbReference>
<protein>
    <submittedName>
        <fullName evidence="2">SIMPL domain-containing protein</fullName>
    </submittedName>
</protein>
<accession>A0AAP6JDM6</accession>
<proteinExistence type="predicted"/>
<dbReference type="EMBL" id="JAYGII010000002">
    <property type="protein sequence ID" value="MEA5444602.1"/>
    <property type="molecule type" value="Genomic_DNA"/>
</dbReference>
<evidence type="ECO:0000313" key="2">
    <source>
        <dbReference type="EMBL" id="MEA5444602.1"/>
    </source>
</evidence>
<evidence type="ECO:0000313" key="3">
    <source>
        <dbReference type="Proteomes" id="UP001302316"/>
    </source>
</evidence>
<feature type="signal peptide" evidence="1">
    <location>
        <begin position="1"/>
        <end position="21"/>
    </location>
</feature>
<dbReference type="Gene3D" id="3.30.70.2970">
    <property type="entry name" value="Protein of unknown function (DUF541), domain 2"/>
    <property type="match status" value="1"/>
</dbReference>
<keyword evidence="3" id="KW-1185">Reference proteome</keyword>
<comment type="caution">
    <text evidence="2">The sequence shown here is derived from an EMBL/GenBank/DDBJ whole genome shotgun (WGS) entry which is preliminary data.</text>
</comment>
<dbReference type="Gene3D" id="3.30.110.170">
    <property type="entry name" value="Protein of unknown function (DUF541), domain 1"/>
    <property type="match status" value="1"/>
</dbReference>
<dbReference type="InterPro" id="IPR007497">
    <property type="entry name" value="SIMPL/DUF541"/>
</dbReference>